<evidence type="ECO:0000313" key="1">
    <source>
        <dbReference type="EMBL" id="GJE94236.1"/>
    </source>
</evidence>
<accession>A0A9P3GFZ4</accession>
<evidence type="ECO:0000313" key="2">
    <source>
        <dbReference type="Proteomes" id="UP000703269"/>
    </source>
</evidence>
<dbReference type="AlphaFoldDB" id="A0A9P3GFZ4"/>
<name>A0A9P3GFZ4_9APHY</name>
<proteinExistence type="predicted"/>
<dbReference type="Proteomes" id="UP000703269">
    <property type="component" value="Unassembled WGS sequence"/>
</dbReference>
<reference evidence="1 2" key="1">
    <citation type="submission" date="2021-08" db="EMBL/GenBank/DDBJ databases">
        <title>Draft Genome Sequence of Phanerochaete sordida strain YK-624.</title>
        <authorList>
            <person name="Mori T."/>
            <person name="Dohra H."/>
            <person name="Suzuki T."/>
            <person name="Kawagishi H."/>
            <person name="Hirai H."/>
        </authorList>
    </citation>
    <scope>NUCLEOTIDE SEQUENCE [LARGE SCALE GENOMIC DNA]</scope>
    <source>
        <strain evidence="1 2">YK-624</strain>
    </source>
</reference>
<comment type="caution">
    <text evidence="1">The sequence shown here is derived from an EMBL/GenBank/DDBJ whole genome shotgun (WGS) entry which is preliminary data.</text>
</comment>
<gene>
    <name evidence="1" type="ORF">PsYK624_104040</name>
</gene>
<dbReference type="EMBL" id="BPQB01000038">
    <property type="protein sequence ID" value="GJE94236.1"/>
    <property type="molecule type" value="Genomic_DNA"/>
</dbReference>
<keyword evidence="2" id="KW-1185">Reference proteome</keyword>
<sequence length="70" mass="7511">MTYPRPTAITTPSYLESGRVSTQNEVQVLVISHLLTSGREYPEVLSVLSLETCIDGSLAVTVSNGISTNL</sequence>
<organism evidence="1 2">
    <name type="scientific">Phanerochaete sordida</name>
    <dbReference type="NCBI Taxonomy" id="48140"/>
    <lineage>
        <taxon>Eukaryota</taxon>
        <taxon>Fungi</taxon>
        <taxon>Dikarya</taxon>
        <taxon>Basidiomycota</taxon>
        <taxon>Agaricomycotina</taxon>
        <taxon>Agaricomycetes</taxon>
        <taxon>Polyporales</taxon>
        <taxon>Phanerochaetaceae</taxon>
        <taxon>Phanerochaete</taxon>
    </lineage>
</organism>
<protein>
    <submittedName>
        <fullName evidence="1">Uncharacterized protein</fullName>
    </submittedName>
</protein>